<dbReference type="Proteomes" id="UP000217076">
    <property type="component" value="Unassembled WGS sequence"/>
</dbReference>
<keyword evidence="3" id="KW-1185">Reference proteome</keyword>
<protein>
    <recommendedName>
        <fullName evidence="4">Mu-like prophage major head subunit gpT</fullName>
    </recommendedName>
</protein>
<organism evidence="2 3">
    <name type="scientific">Roseospirillum parvum</name>
    <dbReference type="NCBI Taxonomy" id="83401"/>
    <lineage>
        <taxon>Bacteria</taxon>
        <taxon>Pseudomonadati</taxon>
        <taxon>Pseudomonadota</taxon>
        <taxon>Alphaproteobacteria</taxon>
        <taxon>Rhodospirillales</taxon>
        <taxon>Rhodospirillaceae</taxon>
        <taxon>Roseospirillum</taxon>
    </lineage>
</organism>
<accession>A0A1G8EXF8</accession>
<evidence type="ECO:0000313" key="3">
    <source>
        <dbReference type="Proteomes" id="UP000217076"/>
    </source>
</evidence>
<dbReference type="EMBL" id="FNCV01000011">
    <property type="protein sequence ID" value="SDH74593.1"/>
    <property type="molecule type" value="Genomic_DNA"/>
</dbReference>
<gene>
    <name evidence="2" type="ORF">SAMN05421742_11172</name>
</gene>
<evidence type="ECO:0000313" key="2">
    <source>
        <dbReference type="EMBL" id="SDH74593.1"/>
    </source>
</evidence>
<proteinExistence type="predicted"/>
<dbReference type="Pfam" id="PF25209">
    <property type="entry name" value="Phage_capsid_4"/>
    <property type="match status" value="1"/>
</dbReference>
<dbReference type="STRING" id="83401.SAMN05421742_11172"/>
<name>A0A1G8EXF8_9PROT</name>
<evidence type="ECO:0008006" key="4">
    <source>
        <dbReference type="Google" id="ProtNLM"/>
    </source>
</evidence>
<sequence>MATPDPITRLRESLADDYPGLEEATPGAPGQDIEGRQAESSGAILTERGASGAAAVLPPGPGGRTGTRFEVRVIQAGLSGNGNLYPPAVLREAVADGLFDQVKVLVKPDRDHLAGHGKHPEAVLGRLVEARWVDGANPDTEGEVRAVLEVLASAGTMPARMVEAVGRGMNLWGLSIDATTRFRPARLQGRPVKAATKFLKVHSVDLIVDPGAGGELLRVLEAAADSAAAAGTDHPPTASPREDAMTRDQLIALLREARPDLLEGIDLAQATLDELTARLREALPGPTAAPPAANNAGAPPATARLTEAQIRARVDEQVDARVSRTLADRDRLATLREAAAERVRASALPEPARARVIATLREAAAEHLTQSHVDQAVEAELAYLRGLGGGHVTGLGGGGTIHLVQDRAEKVREALDAFFDPTHRDHRDARSIKQLYGEITGDVEVTGNPRRCDQARLREALGSDTLANVLGDSMTRRMLADYRNQTPMDSWRRVVNVTSVPDFRTQERTRWGGYGDLPGVAEDGTYTALSSPSDEKATYAVTKRGGLESVTLEMIKNDDVGAVRRIPIKLGRAAKRTLSKFVWTLFVDNAVTTYDGVALFHASHGNLGSAALDAASVAAGRLAMLTQQELDSGEPLWIQPRALCVPAELEESAVDLFRRSTNNDRDFVESLVLDVIPVPWWADANDWMLAADPMDIPGAEIGFLDGQEEPELWVADNPAAGSLFTNDRIDYKIRHIYSGAATDHRAFYKAVVA</sequence>
<evidence type="ECO:0000256" key="1">
    <source>
        <dbReference type="SAM" id="MobiDB-lite"/>
    </source>
</evidence>
<dbReference type="AlphaFoldDB" id="A0A1G8EXF8"/>
<feature type="region of interest" description="Disordered" evidence="1">
    <location>
        <begin position="16"/>
        <end position="38"/>
    </location>
</feature>
<dbReference type="OrthoDB" id="9806592at2"/>
<reference evidence="3" key="1">
    <citation type="submission" date="2016-10" db="EMBL/GenBank/DDBJ databases">
        <authorList>
            <person name="Varghese N."/>
            <person name="Submissions S."/>
        </authorList>
    </citation>
    <scope>NUCLEOTIDE SEQUENCE [LARGE SCALE GENOMIC DNA]</scope>
    <source>
        <strain evidence="3">930I</strain>
    </source>
</reference>
<dbReference type="RefSeq" id="WP_092621270.1">
    <property type="nucleotide sequence ID" value="NZ_FNCV01000011.1"/>
</dbReference>